<evidence type="ECO:0000259" key="4">
    <source>
        <dbReference type="Pfam" id="PF24137"/>
    </source>
</evidence>
<proteinExistence type="inferred from homology"/>
<protein>
    <submittedName>
        <fullName evidence="5">Uncharacterized protein</fullName>
    </submittedName>
</protein>
<accession>A0A6A6TDD3</accession>
<dbReference type="AlphaFoldDB" id="A0A6A6TDD3"/>
<feature type="domain" description="Diels-Alderase C-terminal" evidence="3">
    <location>
        <begin position="235"/>
        <end position="384"/>
    </location>
</feature>
<dbReference type="InterPro" id="IPR056402">
    <property type="entry name" value="DA_N"/>
</dbReference>
<dbReference type="Proteomes" id="UP000799324">
    <property type="component" value="Unassembled WGS sequence"/>
</dbReference>
<comment type="similarity">
    <text evidence="2">Belongs to the Diels-Alderase family.</text>
</comment>
<reference evidence="5" key="1">
    <citation type="journal article" date="2020" name="Stud. Mycol.">
        <title>101 Dothideomycetes genomes: a test case for predicting lifestyles and emergence of pathogens.</title>
        <authorList>
            <person name="Haridas S."/>
            <person name="Albert R."/>
            <person name="Binder M."/>
            <person name="Bloem J."/>
            <person name="Labutti K."/>
            <person name="Salamov A."/>
            <person name="Andreopoulos B."/>
            <person name="Baker S."/>
            <person name="Barry K."/>
            <person name="Bills G."/>
            <person name="Bluhm B."/>
            <person name="Cannon C."/>
            <person name="Castanera R."/>
            <person name="Culley D."/>
            <person name="Daum C."/>
            <person name="Ezra D."/>
            <person name="Gonzalez J."/>
            <person name="Henrissat B."/>
            <person name="Kuo A."/>
            <person name="Liang C."/>
            <person name="Lipzen A."/>
            <person name="Lutzoni F."/>
            <person name="Magnuson J."/>
            <person name="Mondo S."/>
            <person name="Nolan M."/>
            <person name="Ohm R."/>
            <person name="Pangilinan J."/>
            <person name="Park H.-J."/>
            <person name="Ramirez L."/>
            <person name="Alfaro M."/>
            <person name="Sun H."/>
            <person name="Tritt A."/>
            <person name="Yoshinaga Y."/>
            <person name="Zwiers L.-H."/>
            <person name="Turgeon B."/>
            <person name="Goodwin S."/>
            <person name="Spatafora J."/>
            <person name="Crous P."/>
            <person name="Grigoriev I."/>
        </authorList>
    </citation>
    <scope>NUCLEOTIDE SEQUENCE</scope>
    <source>
        <strain evidence="5">CBS 122681</strain>
    </source>
</reference>
<dbReference type="Pfam" id="PF24137">
    <property type="entry name" value="DA_N"/>
    <property type="match status" value="1"/>
</dbReference>
<sequence length="401" mass="43639">MEATNGTSKINVLRSTDTLLDGPSEQNHVAHPYFPTYKSLSKSTWELWIFDAVDASANCAVTMSFFLEGPQIFMKKLPLRATFQASMPDGSNIRAEDFARETISEIDEAAGVVRTKMLSEKFSDDNCSVTSEVALDLSHATVTFDIPAVKGTLKLKSMRTGHARSSVPHSGTGTGEEKQVAMAPTCYYVHSFPRAVAEADFTFPEAENGEGEEKGRSIKFGGYGGSDHTFMTAPTPVIMDECTYVHGHVGPYSVNLMRIGSRPAGGEFKIKVTIVHDHDGVVFECISDDSPSLNENSVVLRLSQGGNVRGNFSDTSTGYKLDCLSPASGKHWKFDIRHNKLWWSMPTAPPPAKTGNNGFVSLISGGEVGGEQYEGSATTGHVQLPFKKSEYTGFNNRDHTK</sequence>
<feature type="domain" description="Diels-Alderase N-terminal" evidence="4">
    <location>
        <begin position="33"/>
        <end position="229"/>
    </location>
</feature>
<keyword evidence="1" id="KW-0413">Isomerase</keyword>
<dbReference type="Pfam" id="PF22903">
    <property type="entry name" value="DA_C"/>
    <property type="match status" value="1"/>
</dbReference>
<organism evidence="5 6">
    <name type="scientific">Lophiostoma macrostomum CBS 122681</name>
    <dbReference type="NCBI Taxonomy" id="1314788"/>
    <lineage>
        <taxon>Eukaryota</taxon>
        <taxon>Fungi</taxon>
        <taxon>Dikarya</taxon>
        <taxon>Ascomycota</taxon>
        <taxon>Pezizomycotina</taxon>
        <taxon>Dothideomycetes</taxon>
        <taxon>Pleosporomycetidae</taxon>
        <taxon>Pleosporales</taxon>
        <taxon>Lophiostomataceae</taxon>
        <taxon>Lophiostoma</taxon>
    </lineage>
</organism>
<dbReference type="EMBL" id="MU004321">
    <property type="protein sequence ID" value="KAF2657840.1"/>
    <property type="molecule type" value="Genomic_DNA"/>
</dbReference>
<evidence type="ECO:0000313" key="6">
    <source>
        <dbReference type="Proteomes" id="UP000799324"/>
    </source>
</evidence>
<dbReference type="InterPro" id="IPR054499">
    <property type="entry name" value="DA_C"/>
</dbReference>
<gene>
    <name evidence="5" type="ORF">K491DRAFT_690730</name>
</gene>
<keyword evidence="6" id="KW-1185">Reference proteome</keyword>
<evidence type="ECO:0000256" key="2">
    <source>
        <dbReference type="ARBA" id="ARBA00046325"/>
    </source>
</evidence>
<evidence type="ECO:0000256" key="1">
    <source>
        <dbReference type="ARBA" id="ARBA00023235"/>
    </source>
</evidence>
<dbReference type="GO" id="GO:0016853">
    <property type="term" value="F:isomerase activity"/>
    <property type="evidence" value="ECO:0007669"/>
    <property type="project" value="UniProtKB-KW"/>
</dbReference>
<evidence type="ECO:0000259" key="3">
    <source>
        <dbReference type="Pfam" id="PF22903"/>
    </source>
</evidence>
<name>A0A6A6TDD3_9PLEO</name>
<evidence type="ECO:0000313" key="5">
    <source>
        <dbReference type="EMBL" id="KAF2657840.1"/>
    </source>
</evidence>
<dbReference type="OrthoDB" id="5344254at2759"/>